<dbReference type="GO" id="GO:0005886">
    <property type="term" value="C:plasma membrane"/>
    <property type="evidence" value="ECO:0007669"/>
    <property type="project" value="UniProtKB-SubCell"/>
</dbReference>
<dbReference type="GO" id="GO:0022857">
    <property type="term" value="F:transmembrane transporter activity"/>
    <property type="evidence" value="ECO:0007669"/>
    <property type="project" value="InterPro"/>
</dbReference>
<feature type="transmembrane region" description="Helical" evidence="7">
    <location>
        <begin position="332"/>
        <end position="350"/>
    </location>
</feature>
<evidence type="ECO:0000256" key="1">
    <source>
        <dbReference type="ARBA" id="ARBA00004651"/>
    </source>
</evidence>
<dbReference type="Gene3D" id="1.20.1250.20">
    <property type="entry name" value="MFS general substrate transporter like domains"/>
    <property type="match status" value="1"/>
</dbReference>
<proteinExistence type="predicted"/>
<evidence type="ECO:0000313" key="10">
    <source>
        <dbReference type="Proteomes" id="UP000325458"/>
    </source>
</evidence>
<keyword evidence="4 7" id="KW-0812">Transmembrane</keyword>
<feature type="transmembrane region" description="Helical" evidence="7">
    <location>
        <begin position="75"/>
        <end position="98"/>
    </location>
</feature>
<dbReference type="InterPro" id="IPR020846">
    <property type="entry name" value="MFS_dom"/>
</dbReference>
<protein>
    <submittedName>
        <fullName evidence="9">MFS transporter</fullName>
    </submittedName>
</protein>
<dbReference type="Pfam" id="PF07690">
    <property type="entry name" value="MFS_1"/>
    <property type="match status" value="1"/>
</dbReference>
<evidence type="ECO:0000256" key="7">
    <source>
        <dbReference type="SAM" id="Phobius"/>
    </source>
</evidence>
<keyword evidence="2" id="KW-0813">Transport</keyword>
<evidence type="ECO:0000256" key="3">
    <source>
        <dbReference type="ARBA" id="ARBA00022475"/>
    </source>
</evidence>
<dbReference type="Proteomes" id="UP000325458">
    <property type="component" value="Chromosome"/>
</dbReference>
<dbReference type="InterPro" id="IPR050171">
    <property type="entry name" value="MFS_Transporters"/>
</dbReference>
<dbReference type="AlphaFoldDB" id="A0AAE6NEW4"/>
<feature type="transmembrane region" description="Helical" evidence="7">
    <location>
        <begin position="371"/>
        <end position="391"/>
    </location>
</feature>
<accession>A0AAE6NEW4</accession>
<comment type="subcellular location">
    <subcellularLocation>
        <location evidence="1">Cell membrane</location>
        <topology evidence="1">Multi-pass membrane protein</topology>
    </subcellularLocation>
</comment>
<organism evidence="9 10">
    <name type="scientific">Streptomyces platensis</name>
    <dbReference type="NCBI Taxonomy" id="58346"/>
    <lineage>
        <taxon>Bacteria</taxon>
        <taxon>Bacillati</taxon>
        <taxon>Actinomycetota</taxon>
        <taxon>Actinomycetes</taxon>
        <taxon>Kitasatosporales</taxon>
        <taxon>Streptomycetaceae</taxon>
        <taxon>Streptomyces</taxon>
    </lineage>
</organism>
<evidence type="ECO:0000256" key="4">
    <source>
        <dbReference type="ARBA" id="ARBA00022692"/>
    </source>
</evidence>
<reference evidence="9 10" key="1">
    <citation type="submission" date="2017-09" db="EMBL/GenBank/DDBJ databases">
        <authorList>
            <person name="Lee N."/>
            <person name="Cho B.-K."/>
        </authorList>
    </citation>
    <scope>NUCLEOTIDE SEQUENCE [LARGE SCALE GENOMIC DNA]</scope>
    <source>
        <strain evidence="9 10">ATCC 23948</strain>
    </source>
</reference>
<evidence type="ECO:0000313" key="9">
    <source>
        <dbReference type="EMBL" id="QEV50571.1"/>
    </source>
</evidence>
<keyword evidence="3" id="KW-1003">Cell membrane</keyword>
<keyword evidence="6 7" id="KW-0472">Membrane</keyword>
<feature type="transmembrane region" description="Helical" evidence="7">
    <location>
        <begin position="249"/>
        <end position="272"/>
    </location>
</feature>
<feature type="transmembrane region" description="Helical" evidence="7">
    <location>
        <begin position="278"/>
        <end position="297"/>
    </location>
</feature>
<dbReference type="KEGG" id="spla:CP981_01840"/>
<feature type="transmembrane region" description="Helical" evidence="7">
    <location>
        <begin position="164"/>
        <end position="188"/>
    </location>
</feature>
<feature type="domain" description="Major facilitator superfamily (MFS) profile" evidence="8">
    <location>
        <begin position="39"/>
        <end position="423"/>
    </location>
</feature>
<dbReference type="InterPro" id="IPR011701">
    <property type="entry name" value="MFS"/>
</dbReference>
<dbReference type="SUPFAM" id="SSF103473">
    <property type="entry name" value="MFS general substrate transporter"/>
    <property type="match status" value="1"/>
</dbReference>
<dbReference type="EMBL" id="CP023691">
    <property type="protein sequence ID" value="QEV50571.1"/>
    <property type="molecule type" value="Genomic_DNA"/>
</dbReference>
<feature type="transmembrane region" description="Helical" evidence="7">
    <location>
        <begin position="194"/>
        <end position="212"/>
    </location>
</feature>
<sequence>MGSAARGPAGRHRSAERRSASVMSALSAKWHTFRGLSSSLKSLIVLSFVVALGSYMVTPFIGVLMVQAVGLDVRLAGVLVAVATFIQFGGSILGGLVVDRLGLKRTMVGSLAVRTTGLLLLGLAVKVPWVAYPAVVLVAAGPALYLPANKAYIVTCVSDELRPLFLGVSSAALNAGMGLGPLLAAVLIDADPVVLLLGAAALFGLITLAHQLTMQPLARRRDAARGGVTVDGPAPAGKLRTLRGALRPVLFTALAFYLYFFFQSFLGLYAAGVHNIQVLGWAMLVNCAMMVALQPPLSGWIARADYRRLVAGSFALMAAGTGVMSLGHTAALLGGTVLFSLGEVFLFLRCDLEMVDRIPSNPTFAFGVQRLTAGVGGLLAGVVGGFLFAHYESAHDLGMFWTAVAVQCAVAAAIALVLGGRSRRAAVAPHDEQADLEVVS</sequence>
<feature type="transmembrane region" description="Helical" evidence="7">
    <location>
        <begin position="43"/>
        <end position="69"/>
    </location>
</feature>
<evidence type="ECO:0000259" key="8">
    <source>
        <dbReference type="PROSITE" id="PS50850"/>
    </source>
</evidence>
<evidence type="ECO:0000256" key="5">
    <source>
        <dbReference type="ARBA" id="ARBA00022989"/>
    </source>
</evidence>
<evidence type="ECO:0000256" key="6">
    <source>
        <dbReference type="ARBA" id="ARBA00023136"/>
    </source>
</evidence>
<name>A0AAE6NEW4_STRPT</name>
<dbReference type="PANTHER" id="PTHR23517:SF2">
    <property type="entry name" value="MULTIDRUG RESISTANCE PROTEIN MDTH"/>
    <property type="match status" value="1"/>
</dbReference>
<dbReference type="PANTHER" id="PTHR23517">
    <property type="entry name" value="RESISTANCE PROTEIN MDTM, PUTATIVE-RELATED-RELATED"/>
    <property type="match status" value="1"/>
</dbReference>
<evidence type="ECO:0000256" key="2">
    <source>
        <dbReference type="ARBA" id="ARBA00022448"/>
    </source>
</evidence>
<gene>
    <name evidence="9" type="ORF">CP981_01840</name>
</gene>
<dbReference type="InterPro" id="IPR036259">
    <property type="entry name" value="MFS_trans_sf"/>
</dbReference>
<feature type="transmembrane region" description="Helical" evidence="7">
    <location>
        <begin position="397"/>
        <end position="418"/>
    </location>
</feature>
<dbReference type="PROSITE" id="PS50850">
    <property type="entry name" value="MFS"/>
    <property type="match status" value="1"/>
</dbReference>
<keyword evidence="5 7" id="KW-1133">Transmembrane helix</keyword>